<dbReference type="Pfam" id="PF00692">
    <property type="entry name" value="dUTPase"/>
    <property type="match status" value="1"/>
</dbReference>
<comment type="pathway">
    <text evidence="8">Pyrimidine metabolism; dUMP biosynthesis; dUMP from dCTP (dUTP route): step 2/2.</text>
</comment>
<evidence type="ECO:0000256" key="4">
    <source>
        <dbReference type="ARBA" id="ARBA00022801"/>
    </source>
</evidence>
<dbReference type="CDD" id="cd07557">
    <property type="entry name" value="trimeric_dUTPase"/>
    <property type="match status" value="1"/>
</dbReference>
<dbReference type="AlphaFoldDB" id="A0A3D8J4Z4"/>
<evidence type="ECO:0000256" key="8">
    <source>
        <dbReference type="HAMAP-Rule" id="MF_00116"/>
    </source>
</evidence>
<accession>A0A3D8J4Z4</accession>
<dbReference type="OrthoDB" id="9809956at2"/>
<keyword evidence="5 8" id="KW-0460">Magnesium</keyword>
<dbReference type="PANTHER" id="PTHR11241:SF0">
    <property type="entry name" value="DEOXYURIDINE 5'-TRIPHOSPHATE NUCLEOTIDOHYDROLASE"/>
    <property type="match status" value="1"/>
</dbReference>
<evidence type="ECO:0000256" key="3">
    <source>
        <dbReference type="ARBA" id="ARBA00022723"/>
    </source>
</evidence>
<evidence type="ECO:0000256" key="7">
    <source>
        <dbReference type="ARBA" id="ARBA00047686"/>
    </source>
</evidence>
<keyword evidence="4 8" id="KW-0378">Hydrolase</keyword>
<dbReference type="InterPro" id="IPR008181">
    <property type="entry name" value="dUTPase"/>
</dbReference>
<dbReference type="InterPro" id="IPR036157">
    <property type="entry name" value="dUTPase-like_sf"/>
</dbReference>
<comment type="similarity">
    <text evidence="2 8">Belongs to the dUTPase family.</text>
</comment>
<evidence type="ECO:0000256" key="6">
    <source>
        <dbReference type="ARBA" id="ARBA00023080"/>
    </source>
</evidence>
<comment type="caution">
    <text evidence="10">The sequence shown here is derived from an EMBL/GenBank/DDBJ whole genome shotgun (WGS) entry which is preliminary data.</text>
</comment>
<comment type="function">
    <text evidence="8">This enzyme is involved in nucleotide metabolism: it produces dUMP, the immediate precursor of thymidine nucleotides and it decreases the intracellular concentration of dUTP so that uracil cannot be incorporated into DNA.</text>
</comment>
<dbReference type="InterPro" id="IPR029054">
    <property type="entry name" value="dUTPase-like"/>
</dbReference>
<keyword evidence="11" id="KW-1185">Reference proteome</keyword>
<dbReference type="PANTHER" id="PTHR11241">
    <property type="entry name" value="DEOXYURIDINE 5'-TRIPHOSPHATE NUCLEOTIDOHYDROLASE"/>
    <property type="match status" value="1"/>
</dbReference>
<dbReference type="Proteomes" id="UP000257045">
    <property type="component" value="Unassembled WGS sequence"/>
</dbReference>
<comment type="catalytic activity">
    <reaction evidence="7 8">
        <text>dUTP + H2O = dUMP + diphosphate + H(+)</text>
        <dbReference type="Rhea" id="RHEA:10248"/>
        <dbReference type="ChEBI" id="CHEBI:15377"/>
        <dbReference type="ChEBI" id="CHEBI:15378"/>
        <dbReference type="ChEBI" id="CHEBI:33019"/>
        <dbReference type="ChEBI" id="CHEBI:61555"/>
        <dbReference type="ChEBI" id="CHEBI:246422"/>
        <dbReference type="EC" id="3.6.1.23"/>
    </reaction>
</comment>
<evidence type="ECO:0000313" key="11">
    <source>
        <dbReference type="Proteomes" id="UP000257045"/>
    </source>
</evidence>
<gene>
    <name evidence="8" type="primary">dut</name>
    <name evidence="10" type="ORF">CQA58_01010</name>
</gene>
<dbReference type="GO" id="GO:0006226">
    <property type="term" value="P:dUMP biosynthetic process"/>
    <property type="evidence" value="ECO:0007669"/>
    <property type="project" value="UniProtKB-UniRule"/>
</dbReference>
<feature type="domain" description="dUTPase-like" evidence="9">
    <location>
        <begin position="11"/>
        <end position="141"/>
    </location>
</feature>
<dbReference type="GO" id="GO:0046081">
    <property type="term" value="P:dUTP catabolic process"/>
    <property type="evidence" value="ECO:0007669"/>
    <property type="project" value="InterPro"/>
</dbReference>
<evidence type="ECO:0000256" key="1">
    <source>
        <dbReference type="ARBA" id="ARBA00001946"/>
    </source>
</evidence>
<dbReference type="EC" id="3.6.1.23" evidence="8"/>
<dbReference type="GO" id="GO:0004170">
    <property type="term" value="F:dUTP diphosphatase activity"/>
    <property type="evidence" value="ECO:0007669"/>
    <property type="project" value="UniProtKB-UniRule"/>
</dbReference>
<dbReference type="HAMAP" id="MF_00116">
    <property type="entry name" value="dUTPase_bact"/>
    <property type="match status" value="1"/>
</dbReference>
<evidence type="ECO:0000256" key="2">
    <source>
        <dbReference type="ARBA" id="ARBA00006581"/>
    </source>
</evidence>
<organism evidence="10 11">
    <name type="scientific">Helicobacter brantae</name>
    <dbReference type="NCBI Taxonomy" id="375927"/>
    <lineage>
        <taxon>Bacteria</taxon>
        <taxon>Pseudomonadati</taxon>
        <taxon>Campylobacterota</taxon>
        <taxon>Epsilonproteobacteria</taxon>
        <taxon>Campylobacterales</taxon>
        <taxon>Helicobacteraceae</taxon>
        <taxon>Helicobacter</taxon>
    </lineage>
</organism>
<feature type="binding site" evidence="8">
    <location>
        <position position="75"/>
    </location>
    <ligand>
        <name>substrate</name>
    </ligand>
</feature>
<dbReference type="InterPro" id="IPR033704">
    <property type="entry name" value="dUTPase_trimeric"/>
</dbReference>
<dbReference type="GO" id="GO:0000287">
    <property type="term" value="F:magnesium ion binding"/>
    <property type="evidence" value="ECO:0007669"/>
    <property type="project" value="UniProtKB-UniRule"/>
</dbReference>
<evidence type="ECO:0000313" key="10">
    <source>
        <dbReference type="EMBL" id="RDU72215.1"/>
    </source>
</evidence>
<dbReference type="SUPFAM" id="SSF51283">
    <property type="entry name" value="dUTPase-like"/>
    <property type="match status" value="1"/>
</dbReference>
<comment type="cofactor">
    <cofactor evidence="1 8">
        <name>Mg(2+)</name>
        <dbReference type="ChEBI" id="CHEBI:18420"/>
    </cofactor>
</comment>
<name>A0A3D8J4Z4_9HELI</name>
<keyword evidence="3 8" id="KW-0479">Metal-binding</keyword>
<protein>
    <recommendedName>
        <fullName evidence="8">Deoxyuridine 5'-triphosphate nucleotidohydrolase</fullName>
        <shortName evidence="8">dUTPase</shortName>
        <ecNumber evidence="8">3.6.1.23</ecNumber>
    </recommendedName>
    <alternativeName>
        <fullName evidence="8">dUTP pyrophosphatase</fullName>
    </alternativeName>
</protein>
<comment type="caution">
    <text evidence="8">Lacks conserved residue(s) required for the propagation of feature annotation.</text>
</comment>
<feature type="binding site" evidence="8">
    <location>
        <begin position="79"/>
        <end position="81"/>
    </location>
    <ligand>
        <name>substrate</name>
    </ligand>
</feature>
<dbReference type="EMBL" id="NXLV01000001">
    <property type="protein sequence ID" value="RDU72215.1"/>
    <property type="molecule type" value="Genomic_DNA"/>
</dbReference>
<dbReference type="RefSeq" id="WP_115568845.1">
    <property type="nucleotide sequence ID" value="NZ_NXLV01000001.1"/>
</dbReference>
<evidence type="ECO:0000259" key="9">
    <source>
        <dbReference type="Pfam" id="PF00692"/>
    </source>
</evidence>
<dbReference type="FunFam" id="2.70.40.10:FF:000008">
    <property type="entry name" value="Deoxyuridine 5'-triphosphate nucleotidohydrolase"/>
    <property type="match status" value="1"/>
</dbReference>
<dbReference type="UniPathway" id="UPA00610">
    <property type="reaction ID" value="UER00666"/>
</dbReference>
<evidence type="ECO:0000256" key="5">
    <source>
        <dbReference type="ARBA" id="ARBA00022842"/>
    </source>
</evidence>
<dbReference type="Gene3D" id="2.70.40.10">
    <property type="match status" value="1"/>
</dbReference>
<feature type="binding site" evidence="8">
    <location>
        <begin position="62"/>
        <end position="64"/>
    </location>
    <ligand>
        <name>substrate</name>
    </ligand>
</feature>
<reference evidence="10 11" key="1">
    <citation type="submission" date="2018-04" db="EMBL/GenBank/DDBJ databases">
        <title>Novel Campyloabacter and Helicobacter Species and Strains.</title>
        <authorList>
            <person name="Mannion A.J."/>
            <person name="Shen Z."/>
            <person name="Fox J.G."/>
        </authorList>
    </citation>
    <scope>NUCLEOTIDE SEQUENCE [LARGE SCALE GENOMIC DNA]</scope>
    <source>
        <strain evidence="10 11">MIT 04-9366</strain>
    </source>
</reference>
<proteinExistence type="inferred from homology"/>
<dbReference type="NCBIfam" id="NF001862">
    <property type="entry name" value="PRK00601.1"/>
    <property type="match status" value="1"/>
</dbReference>
<keyword evidence="6 8" id="KW-0546">Nucleotide metabolism</keyword>
<dbReference type="NCBIfam" id="TIGR00576">
    <property type="entry name" value="dut"/>
    <property type="match status" value="1"/>
</dbReference>
<sequence>MQIKIKKLHQDAKIPAYQSSGSAGFDFCSIERKTIKAGEWELVKTGLAFEIENGYELQVRPRSGLALKNGISVLNSPGTIDSDYRGEICVILINHSKTDFSIEVGDRIAQGVVAKVEQVGFVEVEELSQTQRGEGGFGSSGIKG</sequence>